<dbReference type="Proteomes" id="UP000262325">
    <property type="component" value="Unassembled WGS sequence"/>
</dbReference>
<evidence type="ECO:0000259" key="1">
    <source>
        <dbReference type="Pfam" id="PF07238"/>
    </source>
</evidence>
<proteinExistence type="predicted"/>
<protein>
    <recommendedName>
        <fullName evidence="1">PilZ domain-containing protein</fullName>
    </recommendedName>
</protein>
<dbReference type="RefSeq" id="WP_273266092.1">
    <property type="nucleotide sequence ID" value="NZ_JAAZVV010000051.1"/>
</dbReference>
<accession>A0A3D5QBI7</accession>
<dbReference type="Gene3D" id="2.40.10.220">
    <property type="entry name" value="predicted glycosyltransferase like domains"/>
    <property type="match status" value="1"/>
</dbReference>
<feature type="domain" description="PilZ" evidence="1">
    <location>
        <begin position="95"/>
        <end position="195"/>
    </location>
</feature>
<dbReference type="InterPro" id="IPR009875">
    <property type="entry name" value="PilZ_domain"/>
</dbReference>
<name>A0A3D5QBI7_FLESI</name>
<gene>
    <name evidence="2" type="ORF">DHM44_05910</name>
</gene>
<evidence type="ECO:0000313" key="2">
    <source>
        <dbReference type="EMBL" id="HCW93196.1"/>
    </source>
</evidence>
<organism evidence="2 3">
    <name type="scientific">Flexistipes sinusarabici</name>
    <dbReference type="NCBI Taxonomy" id="2352"/>
    <lineage>
        <taxon>Bacteria</taxon>
        <taxon>Pseudomonadati</taxon>
        <taxon>Deferribacterota</taxon>
        <taxon>Deferribacteres</taxon>
        <taxon>Deferribacterales</taxon>
        <taxon>Flexistipitaceae</taxon>
        <taxon>Flexistipes</taxon>
    </lineage>
</organism>
<sequence length="215" mass="24105">MLGIDNYYVIGCSIYCINEDLSVYGIWVTNINTGSTELLFLQDNLFYLFTSLEKNISDDTALQCKSCSNFDCSVKISEDSLKILTNTIYGLEKSNRRSERYPLKMSADLVEISGSYLPEDTEITINDLSLGGVQCEADRDSISLKANDKIKIDFCKSLTNFPGLSIISTDETHTAIEGTVIWTMGNRFGVEINPENKNYGTLKIIVEEIVNRVRT</sequence>
<comment type="caution">
    <text evidence="2">The sequence shown here is derived from an EMBL/GenBank/DDBJ whole genome shotgun (WGS) entry which is preliminary data.</text>
</comment>
<dbReference type="AlphaFoldDB" id="A0A3D5QBI7"/>
<evidence type="ECO:0000313" key="3">
    <source>
        <dbReference type="Proteomes" id="UP000262325"/>
    </source>
</evidence>
<dbReference type="EMBL" id="DPPF01000116">
    <property type="protein sequence ID" value="HCW93196.1"/>
    <property type="molecule type" value="Genomic_DNA"/>
</dbReference>
<dbReference type="Pfam" id="PF07238">
    <property type="entry name" value="PilZ"/>
    <property type="match status" value="1"/>
</dbReference>
<reference evidence="2 3" key="1">
    <citation type="journal article" date="2018" name="Nat. Biotechnol.">
        <title>A standardized bacterial taxonomy based on genome phylogeny substantially revises the tree of life.</title>
        <authorList>
            <person name="Parks D.H."/>
            <person name="Chuvochina M."/>
            <person name="Waite D.W."/>
            <person name="Rinke C."/>
            <person name="Skarshewski A."/>
            <person name="Chaumeil P.A."/>
            <person name="Hugenholtz P."/>
        </authorList>
    </citation>
    <scope>NUCLEOTIDE SEQUENCE [LARGE SCALE GENOMIC DNA]</scope>
    <source>
        <strain evidence="2">UBA8672</strain>
    </source>
</reference>
<dbReference type="GO" id="GO:0035438">
    <property type="term" value="F:cyclic-di-GMP binding"/>
    <property type="evidence" value="ECO:0007669"/>
    <property type="project" value="InterPro"/>
</dbReference>